<protein>
    <submittedName>
        <fullName evidence="2">Uncharacterized protein</fullName>
    </submittedName>
</protein>
<sequence length="82" mass="7960">MRAARPLLPAALGGAQVSGSAGPSLIPPSLLAIAPTPLAPYPALRTVPWVAAAAPACFGGEGGRALGGRGPQRGALRGWAGP</sequence>
<feature type="region of interest" description="Disordered" evidence="1">
    <location>
        <begin position="61"/>
        <end position="82"/>
    </location>
</feature>
<reference evidence="2 3" key="1">
    <citation type="submission" date="2018-01" db="EMBL/GenBank/DDBJ databases">
        <title>Comparison of the Chinese Bamboo Partridge and Red Junglefowl genome sequences highlights the importance of demography in genome evolution.</title>
        <authorList>
            <person name="Tiley G.P."/>
            <person name="Kimball R.T."/>
            <person name="Braun E.L."/>
            <person name="Burleigh J.G."/>
        </authorList>
    </citation>
    <scope>NUCLEOTIDE SEQUENCE [LARGE SCALE GENOMIC DNA]</scope>
    <source>
        <strain evidence="2">RTK389</strain>
        <tissue evidence="2">Blood</tissue>
    </source>
</reference>
<accession>A0A2P4SJ49</accession>
<organism evidence="2 3">
    <name type="scientific">Bambusicola thoracicus</name>
    <name type="common">Chinese bamboo-partridge</name>
    <name type="synonym">Perdix thoracica</name>
    <dbReference type="NCBI Taxonomy" id="9083"/>
    <lineage>
        <taxon>Eukaryota</taxon>
        <taxon>Metazoa</taxon>
        <taxon>Chordata</taxon>
        <taxon>Craniata</taxon>
        <taxon>Vertebrata</taxon>
        <taxon>Euteleostomi</taxon>
        <taxon>Archelosauria</taxon>
        <taxon>Archosauria</taxon>
        <taxon>Dinosauria</taxon>
        <taxon>Saurischia</taxon>
        <taxon>Theropoda</taxon>
        <taxon>Coelurosauria</taxon>
        <taxon>Aves</taxon>
        <taxon>Neognathae</taxon>
        <taxon>Galloanserae</taxon>
        <taxon>Galliformes</taxon>
        <taxon>Phasianidae</taxon>
        <taxon>Perdicinae</taxon>
        <taxon>Bambusicola</taxon>
    </lineage>
</organism>
<keyword evidence="3" id="KW-1185">Reference proteome</keyword>
<name>A0A2P4SJ49_BAMTH</name>
<evidence type="ECO:0000313" key="3">
    <source>
        <dbReference type="Proteomes" id="UP000237246"/>
    </source>
</evidence>
<evidence type="ECO:0000256" key="1">
    <source>
        <dbReference type="SAM" id="MobiDB-lite"/>
    </source>
</evidence>
<dbReference type="AlphaFoldDB" id="A0A2P4SJ49"/>
<feature type="compositionally biased region" description="Low complexity" evidence="1">
    <location>
        <begin position="72"/>
        <end position="82"/>
    </location>
</feature>
<feature type="compositionally biased region" description="Gly residues" evidence="1">
    <location>
        <begin position="61"/>
        <end position="71"/>
    </location>
</feature>
<proteinExistence type="predicted"/>
<dbReference type="EMBL" id="PPHD01043621">
    <property type="protein sequence ID" value="POI24125.1"/>
    <property type="molecule type" value="Genomic_DNA"/>
</dbReference>
<dbReference type="Proteomes" id="UP000237246">
    <property type="component" value="Unassembled WGS sequence"/>
</dbReference>
<comment type="caution">
    <text evidence="2">The sequence shown here is derived from an EMBL/GenBank/DDBJ whole genome shotgun (WGS) entry which is preliminary data.</text>
</comment>
<gene>
    <name evidence="2" type="ORF">CIB84_012127</name>
</gene>
<evidence type="ECO:0000313" key="2">
    <source>
        <dbReference type="EMBL" id="POI24125.1"/>
    </source>
</evidence>